<evidence type="ECO:0000256" key="1">
    <source>
        <dbReference type="ARBA" id="ARBA00004651"/>
    </source>
</evidence>
<dbReference type="GO" id="GO:0140114">
    <property type="term" value="P:cellular detoxification of fluoride"/>
    <property type="evidence" value="ECO:0007669"/>
    <property type="project" value="UniProtKB-UniRule"/>
</dbReference>
<feature type="transmembrane region" description="Helical" evidence="10">
    <location>
        <begin position="62"/>
        <end position="81"/>
    </location>
</feature>
<comment type="catalytic activity">
    <reaction evidence="8">
        <text>fluoride(in) = fluoride(out)</text>
        <dbReference type="Rhea" id="RHEA:76159"/>
        <dbReference type="ChEBI" id="CHEBI:17051"/>
    </reaction>
    <physiologicalReaction direction="left-to-right" evidence="8">
        <dbReference type="Rhea" id="RHEA:76160"/>
    </physiologicalReaction>
</comment>
<dbReference type="Proteomes" id="UP001180845">
    <property type="component" value="Unassembled WGS sequence"/>
</dbReference>
<accession>A0AAE3ZBX3</accession>
<keyword evidence="6 10" id="KW-0407">Ion channel</keyword>
<evidence type="ECO:0000256" key="5">
    <source>
        <dbReference type="ARBA" id="ARBA00023136"/>
    </source>
</evidence>
<comment type="caution">
    <text evidence="11">The sequence shown here is derived from an EMBL/GenBank/DDBJ whole genome shotgun (WGS) entry which is preliminary data.</text>
</comment>
<feature type="binding site" evidence="10">
    <location>
        <position position="76"/>
    </location>
    <ligand>
        <name>Na(+)</name>
        <dbReference type="ChEBI" id="CHEBI:29101"/>
        <note>structural</note>
    </ligand>
</feature>
<dbReference type="GO" id="GO:0005886">
    <property type="term" value="C:plasma membrane"/>
    <property type="evidence" value="ECO:0007669"/>
    <property type="project" value="UniProtKB-SubCell"/>
</dbReference>
<evidence type="ECO:0000256" key="3">
    <source>
        <dbReference type="ARBA" id="ARBA00022692"/>
    </source>
</evidence>
<evidence type="ECO:0000256" key="9">
    <source>
        <dbReference type="ARBA" id="ARBA00049940"/>
    </source>
</evidence>
<dbReference type="EMBL" id="JAVDXW010000001">
    <property type="protein sequence ID" value="MDR7302072.1"/>
    <property type="molecule type" value="Genomic_DNA"/>
</dbReference>
<evidence type="ECO:0000256" key="7">
    <source>
        <dbReference type="ARBA" id="ARBA00035120"/>
    </source>
</evidence>
<comment type="similarity">
    <text evidence="7 10">Belongs to the fluoride channel Fluc/FEX (TC 1.A.43) family.</text>
</comment>
<dbReference type="RefSeq" id="WP_310273277.1">
    <property type="nucleotide sequence ID" value="NZ_JAVDXW010000001.1"/>
</dbReference>
<dbReference type="HAMAP" id="MF_00454">
    <property type="entry name" value="FluC"/>
    <property type="match status" value="1"/>
</dbReference>
<name>A0AAE3ZBX3_9ACTN</name>
<dbReference type="AlphaFoldDB" id="A0AAE3ZBX3"/>
<dbReference type="GO" id="GO:0062054">
    <property type="term" value="F:fluoride channel activity"/>
    <property type="evidence" value="ECO:0007669"/>
    <property type="project" value="UniProtKB-UniRule"/>
</dbReference>
<keyword evidence="12" id="KW-1185">Reference proteome</keyword>
<dbReference type="PANTHER" id="PTHR28259:SF1">
    <property type="entry name" value="FLUORIDE EXPORT PROTEIN 1-RELATED"/>
    <property type="match status" value="1"/>
</dbReference>
<feature type="binding site" evidence="10">
    <location>
        <position position="73"/>
    </location>
    <ligand>
        <name>Na(+)</name>
        <dbReference type="ChEBI" id="CHEBI:29101"/>
        <note>structural</note>
    </ligand>
</feature>
<keyword evidence="10" id="KW-0479">Metal-binding</keyword>
<keyword evidence="10" id="KW-0813">Transport</keyword>
<feature type="transmembrane region" description="Helical" evidence="10">
    <location>
        <begin position="101"/>
        <end position="123"/>
    </location>
</feature>
<dbReference type="NCBIfam" id="TIGR00494">
    <property type="entry name" value="crcB"/>
    <property type="match status" value="1"/>
</dbReference>
<dbReference type="GO" id="GO:0046872">
    <property type="term" value="F:metal ion binding"/>
    <property type="evidence" value="ECO:0007669"/>
    <property type="project" value="UniProtKB-KW"/>
</dbReference>
<gene>
    <name evidence="10" type="primary">fluC</name>
    <name evidence="10" type="synonym">crcB</name>
    <name evidence="11" type="ORF">JOF55_002253</name>
</gene>
<dbReference type="PANTHER" id="PTHR28259">
    <property type="entry name" value="FLUORIDE EXPORT PROTEIN 1-RELATED"/>
    <property type="match status" value="1"/>
</dbReference>
<evidence type="ECO:0000256" key="4">
    <source>
        <dbReference type="ARBA" id="ARBA00022989"/>
    </source>
</evidence>
<comment type="activity regulation">
    <text evidence="10">Na(+) is not transported, but it plays an essential structural role and its presence is essential for fluoride channel function.</text>
</comment>
<sequence>MTALLVAVGGAVGACLRYLVDRHVQGRHGSSFPWGTLLVNAVGSLILGVFAGMALSGPSIPVLHSLFGVGLCGALTTYSTFGYDTVRLFLDGARLRAAANVAATICAGLTCGALGVLGATALWGS</sequence>
<evidence type="ECO:0000256" key="8">
    <source>
        <dbReference type="ARBA" id="ARBA00035585"/>
    </source>
</evidence>
<dbReference type="Pfam" id="PF02537">
    <property type="entry name" value="CRCB"/>
    <property type="match status" value="1"/>
</dbReference>
<reference evidence="11" key="1">
    <citation type="submission" date="2023-07" db="EMBL/GenBank/DDBJ databases">
        <title>Sequencing the genomes of 1000 actinobacteria strains.</title>
        <authorList>
            <person name="Klenk H.-P."/>
        </authorList>
    </citation>
    <scope>NUCLEOTIDE SEQUENCE</scope>
    <source>
        <strain evidence="11">DSM 45977</strain>
    </source>
</reference>
<keyword evidence="3 10" id="KW-0812">Transmembrane</keyword>
<keyword evidence="4 10" id="KW-1133">Transmembrane helix</keyword>
<keyword evidence="10" id="KW-0406">Ion transport</keyword>
<evidence type="ECO:0000313" key="11">
    <source>
        <dbReference type="EMBL" id="MDR7302072.1"/>
    </source>
</evidence>
<organism evidence="11 12">
    <name type="scientific">Haloactinomyces albus</name>
    <dbReference type="NCBI Taxonomy" id="1352928"/>
    <lineage>
        <taxon>Bacteria</taxon>
        <taxon>Bacillati</taxon>
        <taxon>Actinomycetota</taxon>
        <taxon>Actinomycetes</taxon>
        <taxon>Actinopolysporales</taxon>
        <taxon>Actinopolysporaceae</taxon>
        <taxon>Haloactinomyces</taxon>
    </lineage>
</organism>
<comment type="subcellular location">
    <subcellularLocation>
        <location evidence="1 10">Cell membrane</location>
        <topology evidence="1 10">Multi-pass membrane protein</topology>
    </subcellularLocation>
</comment>
<evidence type="ECO:0000256" key="10">
    <source>
        <dbReference type="HAMAP-Rule" id="MF_00454"/>
    </source>
</evidence>
<feature type="transmembrane region" description="Helical" evidence="10">
    <location>
        <begin position="37"/>
        <end position="55"/>
    </location>
</feature>
<evidence type="ECO:0000256" key="6">
    <source>
        <dbReference type="ARBA" id="ARBA00023303"/>
    </source>
</evidence>
<dbReference type="InterPro" id="IPR003691">
    <property type="entry name" value="FluC"/>
</dbReference>
<protein>
    <recommendedName>
        <fullName evidence="10">Fluoride-specific ion channel FluC</fullName>
    </recommendedName>
</protein>
<comment type="function">
    <text evidence="9 10">Fluoride-specific ion channel. Important for reducing fluoride concentration in the cell, thus reducing its toxicity.</text>
</comment>
<evidence type="ECO:0000313" key="12">
    <source>
        <dbReference type="Proteomes" id="UP001180845"/>
    </source>
</evidence>
<proteinExistence type="inferred from homology"/>
<keyword evidence="2 10" id="KW-1003">Cell membrane</keyword>
<keyword evidence="10" id="KW-0915">Sodium</keyword>
<evidence type="ECO:0000256" key="2">
    <source>
        <dbReference type="ARBA" id="ARBA00022475"/>
    </source>
</evidence>
<keyword evidence="5 10" id="KW-0472">Membrane</keyword>